<dbReference type="OrthoDB" id="9772725at2"/>
<protein>
    <submittedName>
        <fullName evidence="9">Amino acid/peptide transporter (Peptide:H+ symporter)</fullName>
    </submittedName>
</protein>
<keyword evidence="3" id="KW-1003">Cell membrane</keyword>
<proteinExistence type="predicted"/>
<dbReference type="NCBIfam" id="TIGR00924">
    <property type="entry name" value="yjdL_sub1_fam"/>
    <property type="match status" value="1"/>
</dbReference>
<evidence type="ECO:0000313" key="10">
    <source>
        <dbReference type="Proteomes" id="UP000237839"/>
    </source>
</evidence>
<dbReference type="InterPro" id="IPR050171">
    <property type="entry name" value="MFS_Transporters"/>
</dbReference>
<dbReference type="Pfam" id="PF00854">
    <property type="entry name" value="PTR2"/>
    <property type="match status" value="1"/>
</dbReference>
<feature type="transmembrane region" description="Helical" evidence="8">
    <location>
        <begin position="367"/>
        <end position="392"/>
    </location>
</feature>
<feature type="transmembrane region" description="Helical" evidence="8">
    <location>
        <begin position="77"/>
        <end position="102"/>
    </location>
</feature>
<feature type="transmembrane region" description="Helical" evidence="8">
    <location>
        <begin position="39"/>
        <end position="57"/>
    </location>
</feature>
<feature type="transmembrane region" description="Helical" evidence="8">
    <location>
        <begin position="302"/>
        <end position="322"/>
    </location>
</feature>
<keyword evidence="5" id="KW-0653">Protein transport</keyword>
<organism evidence="9 10">
    <name type="scientific">Solimicrobium silvestre</name>
    <dbReference type="NCBI Taxonomy" id="2099400"/>
    <lineage>
        <taxon>Bacteria</taxon>
        <taxon>Pseudomonadati</taxon>
        <taxon>Pseudomonadota</taxon>
        <taxon>Betaproteobacteria</taxon>
        <taxon>Burkholderiales</taxon>
        <taxon>Oxalobacteraceae</taxon>
        <taxon>Solimicrobium</taxon>
    </lineage>
</organism>
<dbReference type="GO" id="GO:1904680">
    <property type="term" value="F:peptide transmembrane transporter activity"/>
    <property type="evidence" value="ECO:0007669"/>
    <property type="project" value="InterPro"/>
</dbReference>
<keyword evidence="5" id="KW-0571">Peptide transport</keyword>
<keyword evidence="6 8" id="KW-1133">Transmembrane helix</keyword>
<evidence type="ECO:0000313" key="9">
    <source>
        <dbReference type="EMBL" id="PRC91575.1"/>
    </source>
</evidence>
<evidence type="ECO:0000256" key="5">
    <source>
        <dbReference type="ARBA" id="ARBA00022856"/>
    </source>
</evidence>
<evidence type="ECO:0000256" key="2">
    <source>
        <dbReference type="ARBA" id="ARBA00022448"/>
    </source>
</evidence>
<sequence length="469" mass="51209">MTTTQMMNQATFDDETDRSFFGHPRGLAYISFAEAWERFSFYGMQTLLVLYMVQQLLLPGHIEHITGFTAFRAFIEYIYGGTLSTVALASAIFGLYSGFVYLTPIVGGLIADRWLGKTTTITIGALLMAAGHFLMAFDFSFLIALLCLLCGVGCFKGNLASQVSELYSPSDMRRADAFQIYFLFINAAVIAAPLIAGTLGEVYGWHYGFGVAGVGMLISLVVYLSGRKWLPVDQVVTTKTVTATPKAILTANERRAIYVLLFLLPVLAIGSVGNQEVFNAYLLWVPKNIDLVFFGRQMPTTWLITLDAAVSVTCLVLSLAFWRWWSKRFNEPTEIIKITIGLSLCTAALLALVMAATISSSGQKAGIGWVLAFEVLNSLGFANIFPVGLALYARAAPKAVAGTIMGVYYLHLFMGNNLVGWLGGLLERLSGTQFWLLHAALVGTSMALVYAIARLFGHYLVPANAENTV</sequence>
<dbReference type="InterPro" id="IPR005279">
    <property type="entry name" value="Dipep/tripep_permease"/>
</dbReference>
<dbReference type="GO" id="GO:0006857">
    <property type="term" value="P:oligopeptide transport"/>
    <property type="evidence" value="ECO:0007669"/>
    <property type="project" value="InterPro"/>
</dbReference>
<dbReference type="EMBL" id="PUGF01000021">
    <property type="protein sequence ID" value="PRC91575.1"/>
    <property type="molecule type" value="Genomic_DNA"/>
</dbReference>
<keyword evidence="7 8" id="KW-0472">Membrane</keyword>
<gene>
    <name evidence="9" type="ORF">S2091_3691</name>
</gene>
<evidence type="ECO:0000256" key="8">
    <source>
        <dbReference type="SAM" id="Phobius"/>
    </source>
</evidence>
<feature type="transmembrane region" description="Helical" evidence="8">
    <location>
        <begin position="205"/>
        <end position="224"/>
    </location>
</feature>
<dbReference type="PANTHER" id="PTHR23517:SF15">
    <property type="entry name" value="PROTON-DEPENDENT OLIGOPEPTIDE FAMILY TRANSPORT PROTEIN"/>
    <property type="match status" value="1"/>
</dbReference>
<dbReference type="InterPro" id="IPR000109">
    <property type="entry name" value="POT_fam"/>
</dbReference>
<dbReference type="AlphaFoldDB" id="A0A2S9GV21"/>
<dbReference type="Proteomes" id="UP000237839">
    <property type="component" value="Unassembled WGS sequence"/>
</dbReference>
<dbReference type="PANTHER" id="PTHR23517">
    <property type="entry name" value="RESISTANCE PROTEIN MDTM, PUTATIVE-RELATED-RELATED"/>
    <property type="match status" value="1"/>
</dbReference>
<evidence type="ECO:0000256" key="3">
    <source>
        <dbReference type="ARBA" id="ARBA00022475"/>
    </source>
</evidence>
<feature type="transmembrane region" description="Helical" evidence="8">
    <location>
        <begin position="180"/>
        <end position="199"/>
    </location>
</feature>
<evidence type="ECO:0000256" key="6">
    <source>
        <dbReference type="ARBA" id="ARBA00022989"/>
    </source>
</evidence>
<evidence type="ECO:0000256" key="1">
    <source>
        <dbReference type="ARBA" id="ARBA00004651"/>
    </source>
</evidence>
<evidence type="ECO:0000256" key="4">
    <source>
        <dbReference type="ARBA" id="ARBA00022692"/>
    </source>
</evidence>
<feature type="transmembrane region" description="Helical" evidence="8">
    <location>
        <begin position="114"/>
        <end position="135"/>
    </location>
</feature>
<comment type="caution">
    <text evidence="9">The sequence shown here is derived from an EMBL/GenBank/DDBJ whole genome shotgun (WGS) entry which is preliminary data.</text>
</comment>
<dbReference type="CDD" id="cd17346">
    <property type="entry name" value="MFS_DtpA_like"/>
    <property type="match status" value="1"/>
</dbReference>
<feature type="transmembrane region" description="Helical" evidence="8">
    <location>
        <begin position="434"/>
        <end position="453"/>
    </location>
</feature>
<dbReference type="SUPFAM" id="SSF103473">
    <property type="entry name" value="MFS general substrate transporter"/>
    <property type="match status" value="1"/>
</dbReference>
<comment type="subcellular location">
    <subcellularLocation>
        <location evidence="1">Cell membrane</location>
        <topology evidence="1">Multi-pass membrane protein</topology>
    </subcellularLocation>
</comment>
<keyword evidence="2" id="KW-0813">Transport</keyword>
<feature type="transmembrane region" description="Helical" evidence="8">
    <location>
        <begin position="399"/>
        <end position="422"/>
    </location>
</feature>
<dbReference type="GO" id="GO:0005886">
    <property type="term" value="C:plasma membrane"/>
    <property type="evidence" value="ECO:0007669"/>
    <property type="project" value="UniProtKB-SubCell"/>
</dbReference>
<dbReference type="InterPro" id="IPR036259">
    <property type="entry name" value="MFS_trans_sf"/>
</dbReference>
<dbReference type="InterPro" id="IPR018456">
    <property type="entry name" value="PTR2_symporter_CS"/>
</dbReference>
<accession>A0A2S9GV21</accession>
<feature type="transmembrane region" description="Helical" evidence="8">
    <location>
        <begin position="256"/>
        <end position="282"/>
    </location>
</feature>
<dbReference type="PROSITE" id="PS01022">
    <property type="entry name" value="PTR2_1"/>
    <property type="match status" value="1"/>
</dbReference>
<keyword evidence="4 8" id="KW-0812">Transmembrane</keyword>
<feature type="transmembrane region" description="Helical" evidence="8">
    <location>
        <begin position="334"/>
        <end position="355"/>
    </location>
</feature>
<keyword evidence="10" id="KW-1185">Reference proteome</keyword>
<evidence type="ECO:0000256" key="7">
    <source>
        <dbReference type="ARBA" id="ARBA00023136"/>
    </source>
</evidence>
<name>A0A2S9GV21_9BURK</name>
<dbReference type="Gene3D" id="1.20.1250.20">
    <property type="entry name" value="MFS general substrate transporter like domains"/>
    <property type="match status" value="2"/>
</dbReference>
<dbReference type="RefSeq" id="WP_105533442.1">
    <property type="nucleotide sequence ID" value="NZ_PUGF01000021.1"/>
</dbReference>
<reference evidence="9 10" key="1">
    <citation type="submission" date="2018-02" db="EMBL/GenBank/DDBJ databases">
        <title>Solimicrobium silvestre gen. nov., sp. nov., isolated from alpine forest soil.</title>
        <authorList>
            <person name="Margesin R."/>
            <person name="Albuquerque L."/>
            <person name="Zhang D.-C."/>
            <person name="Froufe H.J.C."/>
            <person name="Severino R."/>
            <person name="Roxo I."/>
            <person name="Egas C."/>
            <person name="Da Costa M.S."/>
        </authorList>
    </citation>
    <scope>NUCLEOTIDE SEQUENCE [LARGE SCALE GENOMIC DNA]</scope>
    <source>
        <strain evidence="9 10">S20-91</strain>
    </source>
</reference>
<feature type="transmembrane region" description="Helical" evidence="8">
    <location>
        <begin position="141"/>
        <end position="159"/>
    </location>
</feature>